<dbReference type="Pfam" id="PF02350">
    <property type="entry name" value="Epimerase_2"/>
    <property type="match status" value="1"/>
</dbReference>
<dbReference type="SUPFAM" id="SSF53756">
    <property type="entry name" value="UDP-Glycosyltransferase/glycogen phosphorylase"/>
    <property type="match status" value="1"/>
</dbReference>
<dbReference type="EMBL" id="OCPC01000004">
    <property type="protein sequence ID" value="SOE17813.1"/>
    <property type="molecule type" value="Genomic_DNA"/>
</dbReference>
<feature type="domain" description="UDP-N-acetylglucosamine 2-epimerase" evidence="1">
    <location>
        <begin position="25"/>
        <end position="372"/>
    </location>
</feature>
<dbReference type="GO" id="GO:0004553">
    <property type="term" value="F:hydrolase activity, hydrolyzing O-glycosyl compounds"/>
    <property type="evidence" value="ECO:0007669"/>
    <property type="project" value="InterPro"/>
</dbReference>
<sequence>MTRSRICIATGTRADYGLLYWLMRDLSDHPRFELSIIASAMHLAPQFGETIRFIRQDGFEIDATVPCLDGDDSDAGMGRAYVRATEGFLSALEGIKPDCLILLGDRFEALAAATAATFLHIPVGHIHGGEVTLGAIDEVFRHAITKMAHLHFTAAEEYRQRVIQMGEAPDRTFNVGTVGLDNFLRLDLPSKAGLMADLDLPADSDYALVTYHPATMEKTGPLAGLEALLEALETFPDLKLVITKANADPGGRRINERLESYEARWPDRVRLVTSLGQVRYLAAMKASTMVIGNSSSGIIEAPAVDVPTVNIGTRQEGRLRAQSIIDVAETAADIKAGIARALDPAFRDGLKAKTPPYGRPGNATGRIVSVLEKARFEGLGRKPFSDLPGMIRKG</sequence>
<dbReference type="PANTHER" id="PTHR43174:SF3">
    <property type="entry name" value="UDP-N-ACETYLGLUCOSAMINE 2-EPIMERASE"/>
    <property type="match status" value="1"/>
</dbReference>
<dbReference type="AlphaFoldDB" id="A0A286ICE7"/>
<evidence type="ECO:0000259" key="1">
    <source>
        <dbReference type="Pfam" id="PF02350"/>
    </source>
</evidence>
<protein>
    <submittedName>
        <fullName evidence="2">UDP-N-acetylglucosamine 2-epimerase (Non-hydrolysing)/GDP/UDP-N,N'-diacetylbacillosamine 2-epimerase (Hydrolysing)</fullName>
    </submittedName>
</protein>
<proteinExistence type="predicted"/>
<gene>
    <name evidence="2" type="ORF">SAMN05877838_2717</name>
</gene>
<evidence type="ECO:0000313" key="2">
    <source>
        <dbReference type="EMBL" id="SOE17813.1"/>
    </source>
</evidence>
<dbReference type="InterPro" id="IPR003331">
    <property type="entry name" value="UDP_GlcNAc_Epimerase_2_dom"/>
</dbReference>
<evidence type="ECO:0000313" key="3">
    <source>
        <dbReference type="Proteomes" id="UP000219465"/>
    </source>
</evidence>
<dbReference type="PANTHER" id="PTHR43174">
    <property type="entry name" value="UDP-N-ACETYLGLUCOSAMINE 2-EPIMERASE"/>
    <property type="match status" value="1"/>
</dbReference>
<keyword evidence="3" id="KW-1185">Reference proteome</keyword>
<dbReference type="OrthoDB" id="9803238at2"/>
<dbReference type="NCBIfam" id="TIGR03568">
    <property type="entry name" value="NeuC_NnaA"/>
    <property type="match status" value="1"/>
</dbReference>
<dbReference type="CDD" id="cd03786">
    <property type="entry name" value="GTB_UDP-GlcNAc_2-Epimerase"/>
    <property type="match status" value="1"/>
</dbReference>
<dbReference type="RefSeq" id="WP_097108316.1">
    <property type="nucleotide sequence ID" value="NZ_OCPC01000004.1"/>
</dbReference>
<name>A0A286ICE7_9HYPH</name>
<dbReference type="Proteomes" id="UP000219465">
    <property type="component" value="Unassembled WGS sequence"/>
</dbReference>
<organism evidence="2 3">
    <name type="scientific">Hoeflea halophila</name>
    <dbReference type="NCBI Taxonomy" id="714899"/>
    <lineage>
        <taxon>Bacteria</taxon>
        <taxon>Pseudomonadati</taxon>
        <taxon>Pseudomonadota</taxon>
        <taxon>Alphaproteobacteria</taxon>
        <taxon>Hyphomicrobiales</taxon>
        <taxon>Rhizobiaceae</taxon>
        <taxon>Hoeflea</taxon>
    </lineage>
</organism>
<dbReference type="GO" id="GO:0006047">
    <property type="term" value="P:UDP-N-acetylglucosamine metabolic process"/>
    <property type="evidence" value="ECO:0007669"/>
    <property type="project" value="InterPro"/>
</dbReference>
<reference evidence="3" key="1">
    <citation type="submission" date="2017-08" db="EMBL/GenBank/DDBJ databases">
        <authorList>
            <person name="Varghese N."/>
            <person name="Submissions S."/>
        </authorList>
    </citation>
    <scope>NUCLEOTIDE SEQUENCE [LARGE SCALE GENOMIC DNA]</scope>
    <source>
        <strain evidence="3">KCTC 23107</strain>
    </source>
</reference>
<dbReference type="InterPro" id="IPR029767">
    <property type="entry name" value="WecB-like"/>
</dbReference>
<accession>A0A286ICE7</accession>
<dbReference type="Gene3D" id="3.40.50.2000">
    <property type="entry name" value="Glycogen Phosphorylase B"/>
    <property type="match status" value="2"/>
</dbReference>
<dbReference type="InterPro" id="IPR020004">
    <property type="entry name" value="UDP-GlcNAc_Epase"/>
</dbReference>